<proteinExistence type="predicted"/>
<keyword evidence="2" id="KW-0812">Transmembrane</keyword>
<feature type="transmembrane region" description="Helical" evidence="2">
    <location>
        <begin position="236"/>
        <end position="256"/>
    </location>
</feature>
<feature type="transmembrane region" description="Helical" evidence="2">
    <location>
        <begin position="132"/>
        <end position="153"/>
    </location>
</feature>
<feature type="transmembrane region" description="Helical" evidence="2">
    <location>
        <begin position="268"/>
        <end position="287"/>
    </location>
</feature>
<gene>
    <name evidence="4" type="ORF">FA13DRAFT_288686</name>
</gene>
<evidence type="ECO:0000256" key="1">
    <source>
        <dbReference type="SAM" id="MobiDB-lite"/>
    </source>
</evidence>
<feature type="region of interest" description="Disordered" evidence="1">
    <location>
        <begin position="315"/>
        <end position="346"/>
    </location>
</feature>
<keyword evidence="2" id="KW-1133">Transmembrane helix</keyword>
<protein>
    <recommendedName>
        <fullName evidence="3">DUF6533 domain-containing protein</fullName>
    </recommendedName>
</protein>
<dbReference type="InterPro" id="IPR045340">
    <property type="entry name" value="DUF6533"/>
</dbReference>
<keyword evidence="2" id="KW-0472">Membrane</keyword>
<name>A0A4Y7TDH2_COPMI</name>
<sequence length="346" mass="38834">MSDAEPNPEEMEQIIEGLTEAVRTWRIQENILAAAYTLYVYYYVTTVDEEVERFWKQKLRLGKLLFTTLRYATLVLIVMYLIRDFRSYLTISPQSCKLLLIIGEDTFKGITLILSDVAFGLCLCALLGAKHVYFLIIMLVCASLPIVTFIFHVTGNAELPALPLDPLSEELGYPCYLNSNEDFLNTTAGKGRIARSYVNFARTALLMLLAIATMVIRYRRHSGQLIHVIRRDGGIYYLTVAATRLVAAIVTTPTVIPVEDLTQTPAAPIVAALQEIIVPMLAQRLLLNIRAVDYMGSRPLASTLLFAPEKDNTEDMMDESETYDMSVQNTNPSSKGKMKEKEKVVA</sequence>
<feature type="transmembrane region" description="Helical" evidence="2">
    <location>
        <begin position="107"/>
        <end position="127"/>
    </location>
</feature>
<feature type="transmembrane region" description="Helical" evidence="2">
    <location>
        <begin position="197"/>
        <end position="216"/>
    </location>
</feature>
<dbReference type="AlphaFoldDB" id="A0A4Y7TDH2"/>
<evidence type="ECO:0000259" key="3">
    <source>
        <dbReference type="Pfam" id="PF20151"/>
    </source>
</evidence>
<dbReference type="Proteomes" id="UP000298030">
    <property type="component" value="Unassembled WGS sequence"/>
</dbReference>
<feature type="domain" description="DUF6533" evidence="3">
    <location>
        <begin position="33"/>
        <end position="75"/>
    </location>
</feature>
<keyword evidence="5" id="KW-1185">Reference proteome</keyword>
<evidence type="ECO:0000313" key="4">
    <source>
        <dbReference type="EMBL" id="TEB32190.1"/>
    </source>
</evidence>
<accession>A0A4Y7TDH2</accession>
<evidence type="ECO:0000313" key="5">
    <source>
        <dbReference type="Proteomes" id="UP000298030"/>
    </source>
</evidence>
<feature type="compositionally biased region" description="Basic and acidic residues" evidence="1">
    <location>
        <begin position="337"/>
        <end position="346"/>
    </location>
</feature>
<feature type="transmembrane region" description="Helical" evidence="2">
    <location>
        <begin position="64"/>
        <end position="82"/>
    </location>
</feature>
<dbReference type="EMBL" id="QPFP01000016">
    <property type="protein sequence ID" value="TEB32190.1"/>
    <property type="molecule type" value="Genomic_DNA"/>
</dbReference>
<feature type="compositionally biased region" description="Polar residues" evidence="1">
    <location>
        <begin position="323"/>
        <end position="334"/>
    </location>
</feature>
<organism evidence="4 5">
    <name type="scientific">Coprinellus micaceus</name>
    <name type="common">Glistening ink-cap mushroom</name>
    <name type="synonym">Coprinus micaceus</name>
    <dbReference type="NCBI Taxonomy" id="71717"/>
    <lineage>
        <taxon>Eukaryota</taxon>
        <taxon>Fungi</taxon>
        <taxon>Dikarya</taxon>
        <taxon>Basidiomycota</taxon>
        <taxon>Agaricomycotina</taxon>
        <taxon>Agaricomycetes</taxon>
        <taxon>Agaricomycetidae</taxon>
        <taxon>Agaricales</taxon>
        <taxon>Agaricineae</taxon>
        <taxon>Psathyrellaceae</taxon>
        <taxon>Coprinellus</taxon>
    </lineage>
</organism>
<dbReference type="Pfam" id="PF20151">
    <property type="entry name" value="DUF6533"/>
    <property type="match status" value="1"/>
</dbReference>
<comment type="caution">
    <text evidence="4">The sequence shown here is derived from an EMBL/GenBank/DDBJ whole genome shotgun (WGS) entry which is preliminary data.</text>
</comment>
<reference evidence="4 5" key="1">
    <citation type="journal article" date="2019" name="Nat. Ecol. Evol.">
        <title>Megaphylogeny resolves global patterns of mushroom evolution.</title>
        <authorList>
            <person name="Varga T."/>
            <person name="Krizsan K."/>
            <person name="Foldi C."/>
            <person name="Dima B."/>
            <person name="Sanchez-Garcia M."/>
            <person name="Sanchez-Ramirez S."/>
            <person name="Szollosi G.J."/>
            <person name="Szarkandi J.G."/>
            <person name="Papp V."/>
            <person name="Albert L."/>
            <person name="Andreopoulos W."/>
            <person name="Angelini C."/>
            <person name="Antonin V."/>
            <person name="Barry K.W."/>
            <person name="Bougher N.L."/>
            <person name="Buchanan P."/>
            <person name="Buyck B."/>
            <person name="Bense V."/>
            <person name="Catcheside P."/>
            <person name="Chovatia M."/>
            <person name="Cooper J."/>
            <person name="Damon W."/>
            <person name="Desjardin D."/>
            <person name="Finy P."/>
            <person name="Geml J."/>
            <person name="Haridas S."/>
            <person name="Hughes K."/>
            <person name="Justo A."/>
            <person name="Karasinski D."/>
            <person name="Kautmanova I."/>
            <person name="Kiss B."/>
            <person name="Kocsube S."/>
            <person name="Kotiranta H."/>
            <person name="LaButti K.M."/>
            <person name="Lechner B.E."/>
            <person name="Liimatainen K."/>
            <person name="Lipzen A."/>
            <person name="Lukacs Z."/>
            <person name="Mihaltcheva S."/>
            <person name="Morgado L.N."/>
            <person name="Niskanen T."/>
            <person name="Noordeloos M.E."/>
            <person name="Ohm R.A."/>
            <person name="Ortiz-Santana B."/>
            <person name="Ovrebo C."/>
            <person name="Racz N."/>
            <person name="Riley R."/>
            <person name="Savchenko A."/>
            <person name="Shiryaev A."/>
            <person name="Soop K."/>
            <person name="Spirin V."/>
            <person name="Szebenyi C."/>
            <person name="Tomsovsky M."/>
            <person name="Tulloss R.E."/>
            <person name="Uehling J."/>
            <person name="Grigoriev I.V."/>
            <person name="Vagvolgyi C."/>
            <person name="Papp T."/>
            <person name="Martin F.M."/>
            <person name="Miettinen O."/>
            <person name="Hibbett D.S."/>
            <person name="Nagy L.G."/>
        </authorList>
    </citation>
    <scope>NUCLEOTIDE SEQUENCE [LARGE SCALE GENOMIC DNA]</scope>
    <source>
        <strain evidence="4 5">FP101781</strain>
    </source>
</reference>
<evidence type="ECO:0000256" key="2">
    <source>
        <dbReference type="SAM" id="Phobius"/>
    </source>
</evidence>